<evidence type="ECO:0000256" key="3">
    <source>
        <dbReference type="ARBA" id="ARBA00022833"/>
    </source>
</evidence>
<keyword evidence="6" id="KW-0540">Nuclease</keyword>
<evidence type="ECO:0000256" key="1">
    <source>
        <dbReference type="ARBA" id="ARBA00022723"/>
    </source>
</evidence>
<evidence type="ECO:0000259" key="5">
    <source>
        <dbReference type="PROSITE" id="PS51999"/>
    </source>
</evidence>
<dbReference type="PANTHER" id="PTHR33248">
    <property type="entry name" value="ZINC ION-BINDING PROTEIN"/>
    <property type="match status" value="1"/>
</dbReference>
<dbReference type="GO" id="GO:0008270">
    <property type="term" value="F:zinc ion binding"/>
    <property type="evidence" value="ECO:0007669"/>
    <property type="project" value="UniProtKB-KW"/>
</dbReference>
<protein>
    <submittedName>
        <fullName evidence="6">Endonuclease 8-like 3</fullName>
    </submittedName>
</protein>
<feature type="domain" description="GRF-type" evidence="5">
    <location>
        <begin position="56"/>
        <end position="97"/>
    </location>
</feature>
<evidence type="ECO:0000313" key="7">
    <source>
        <dbReference type="Proteomes" id="UP000186817"/>
    </source>
</evidence>
<dbReference type="EMBL" id="LSRX01000034">
    <property type="protein sequence ID" value="OLQ13030.1"/>
    <property type="molecule type" value="Genomic_DNA"/>
</dbReference>
<gene>
    <name evidence="6" type="primary">Neil3</name>
    <name evidence="6" type="ORF">AK812_SmicGene3002</name>
</gene>
<evidence type="ECO:0000313" key="6">
    <source>
        <dbReference type="EMBL" id="OLQ13030.1"/>
    </source>
</evidence>
<proteinExistence type="predicted"/>
<keyword evidence="3" id="KW-0862">Zinc</keyword>
<reference evidence="6 7" key="1">
    <citation type="submission" date="2016-02" db="EMBL/GenBank/DDBJ databases">
        <title>Genome analysis of coral dinoflagellate symbionts highlights evolutionary adaptations to a symbiotic lifestyle.</title>
        <authorList>
            <person name="Aranda M."/>
            <person name="Li Y."/>
            <person name="Liew Y.J."/>
            <person name="Baumgarten S."/>
            <person name="Simakov O."/>
            <person name="Wilson M."/>
            <person name="Piel J."/>
            <person name="Ashoor H."/>
            <person name="Bougouffa S."/>
            <person name="Bajic V.B."/>
            <person name="Ryu T."/>
            <person name="Ravasi T."/>
            <person name="Bayer T."/>
            <person name="Micklem G."/>
            <person name="Kim H."/>
            <person name="Bhak J."/>
            <person name="Lajeunesse T.C."/>
            <person name="Voolstra C.R."/>
        </authorList>
    </citation>
    <scope>NUCLEOTIDE SEQUENCE [LARGE SCALE GENOMIC DNA]</scope>
    <source>
        <strain evidence="6 7">CCMP2467</strain>
    </source>
</reference>
<comment type="caution">
    <text evidence="6">The sequence shown here is derived from an EMBL/GenBank/DDBJ whole genome shotgun (WGS) entry which is preliminary data.</text>
</comment>
<evidence type="ECO:0000256" key="4">
    <source>
        <dbReference type="PROSITE-ProRule" id="PRU01343"/>
    </source>
</evidence>
<dbReference type="Pfam" id="PF06839">
    <property type="entry name" value="Zn_ribbon_GRF"/>
    <property type="match status" value="1"/>
</dbReference>
<evidence type="ECO:0000256" key="2">
    <source>
        <dbReference type="ARBA" id="ARBA00022771"/>
    </source>
</evidence>
<sequence>MSGPLCHCDPPKTTEKRVSGSASKHHGREYWSCSCCDFFRWADQPGTTLSAAGPPCRCGQASILKVARTPSNSGRSFWKCASSGPAECGFFQWESDCPEPASTPTASDRSCKKCKKAVEIKRVGGAQPER</sequence>
<keyword evidence="2 4" id="KW-0863">Zinc-finger</keyword>
<keyword evidence="7" id="KW-1185">Reference proteome</keyword>
<keyword evidence="6" id="KW-0378">Hydrolase</keyword>
<dbReference type="InterPro" id="IPR010666">
    <property type="entry name" value="Znf_GRF"/>
</dbReference>
<keyword evidence="1" id="KW-0479">Metal-binding</keyword>
<dbReference type="Proteomes" id="UP000186817">
    <property type="component" value="Unassembled WGS sequence"/>
</dbReference>
<dbReference type="AlphaFoldDB" id="A0A1Q9F034"/>
<name>A0A1Q9F034_SYMMI</name>
<organism evidence="6 7">
    <name type="scientific">Symbiodinium microadriaticum</name>
    <name type="common">Dinoflagellate</name>
    <name type="synonym">Zooxanthella microadriatica</name>
    <dbReference type="NCBI Taxonomy" id="2951"/>
    <lineage>
        <taxon>Eukaryota</taxon>
        <taxon>Sar</taxon>
        <taxon>Alveolata</taxon>
        <taxon>Dinophyceae</taxon>
        <taxon>Suessiales</taxon>
        <taxon>Symbiodiniaceae</taxon>
        <taxon>Symbiodinium</taxon>
    </lineage>
</organism>
<dbReference type="PROSITE" id="PS51999">
    <property type="entry name" value="ZF_GRF"/>
    <property type="match status" value="1"/>
</dbReference>
<accession>A0A1Q9F034</accession>
<keyword evidence="6" id="KW-0255">Endonuclease</keyword>
<dbReference type="GO" id="GO:0004519">
    <property type="term" value="F:endonuclease activity"/>
    <property type="evidence" value="ECO:0007669"/>
    <property type="project" value="UniProtKB-KW"/>
</dbReference>